<keyword evidence="6 11" id="KW-0645">Protease</keyword>
<evidence type="ECO:0000256" key="11">
    <source>
        <dbReference type="RuleBase" id="RU004386"/>
    </source>
</evidence>
<protein>
    <recommendedName>
        <fullName evidence="4">aspartyl aminopeptidase</fullName>
        <ecNumber evidence="4">3.4.11.21</ecNumber>
    </recommendedName>
</protein>
<dbReference type="AlphaFoldDB" id="A0A836I9K0"/>
<evidence type="ECO:0000256" key="6">
    <source>
        <dbReference type="ARBA" id="ARBA00022670"/>
    </source>
</evidence>
<comment type="caution">
    <text evidence="12">The sequence shown here is derived from an EMBL/GenBank/DDBJ whole genome shotgun (WGS) entry which is preliminary data.</text>
</comment>
<comment type="cofactor">
    <cofactor evidence="2">
        <name>Zn(2+)</name>
        <dbReference type="ChEBI" id="CHEBI:29105"/>
    </cofactor>
</comment>
<dbReference type="FunFam" id="2.30.250.10:FF:000001">
    <property type="entry name" value="Aspartyl aminopeptidase 1"/>
    <property type="match status" value="1"/>
</dbReference>
<evidence type="ECO:0000256" key="2">
    <source>
        <dbReference type="ARBA" id="ARBA00001947"/>
    </source>
</evidence>
<organism evidence="12 13">
    <name type="scientific">Porcisia hertigi</name>
    <dbReference type="NCBI Taxonomy" id="2761500"/>
    <lineage>
        <taxon>Eukaryota</taxon>
        <taxon>Discoba</taxon>
        <taxon>Euglenozoa</taxon>
        <taxon>Kinetoplastea</taxon>
        <taxon>Metakinetoplastina</taxon>
        <taxon>Trypanosomatida</taxon>
        <taxon>Trypanosomatidae</taxon>
        <taxon>Leishmaniinae</taxon>
        <taxon>Porcisia</taxon>
    </lineage>
</organism>
<keyword evidence="5 11" id="KW-0031">Aminopeptidase</keyword>
<evidence type="ECO:0000256" key="9">
    <source>
        <dbReference type="ARBA" id="ARBA00022833"/>
    </source>
</evidence>
<evidence type="ECO:0000256" key="10">
    <source>
        <dbReference type="ARBA" id="ARBA00023049"/>
    </source>
</evidence>
<evidence type="ECO:0000256" key="7">
    <source>
        <dbReference type="ARBA" id="ARBA00022723"/>
    </source>
</evidence>
<evidence type="ECO:0000256" key="1">
    <source>
        <dbReference type="ARBA" id="ARBA00001335"/>
    </source>
</evidence>
<evidence type="ECO:0000313" key="12">
    <source>
        <dbReference type="EMBL" id="KAG5490318.1"/>
    </source>
</evidence>
<keyword evidence="7 11" id="KW-0479">Metal-binding</keyword>
<dbReference type="SUPFAM" id="SSF101821">
    <property type="entry name" value="Aminopeptidase/glucanase lid domain"/>
    <property type="match status" value="1"/>
</dbReference>
<dbReference type="Gene3D" id="2.30.250.10">
    <property type="entry name" value="Aminopeptidase i, Domain 2"/>
    <property type="match status" value="1"/>
</dbReference>
<comment type="similarity">
    <text evidence="3 11">Belongs to the peptidase M18 family.</text>
</comment>
<evidence type="ECO:0000256" key="5">
    <source>
        <dbReference type="ARBA" id="ARBA00022438"/>
    </source>
</evidence>
<dbReference type="Proteomes" id="UP000674318">
    <property type="component" value="Unassembled WGS sequence"/>
</dbReference>
<dbReference type="GeneID" id="94286566"/>
<dbReference type="RefSeq" id="XP_067752646.1">
    <property type="nucleotide sequence ID" value="XM_067896489.1"/>
</dbReference>
<dbReference type="Pfam" id="PF02127">
    <property type="entry name" value="Peptidase_M18"/>
    <property type="match status" value="1"/>
</dbReference>
<dbReference type="PANTHER" id="PTHR28570">
    <property type="entry name" value="ASPARTYL AMINOPEPTIDASE"/>
    <property type="match status" value="1"/>
</dbReference>
<dbReference type="GO" id="GO:0006508">
    <property type="term" value="P:proteolysis"/>
    <property type="evidence" value="ECO:0007669"/>
    <property type="project" value="UniProtKB-KW"/>
</dbReference>
<dbReference type="KEGG" id="phet:94286566"/>
<dbReference type="CDD" id="cd05658">
    <property type="entry name" value="M18_DAP"/>
    <property type="match status" value="1"/>
</dbReference>
<accession>A0A836I9K0</accession>
<dbReference type="OrthoDB" id="9880441at2759"/>
<dbReference type="InterPro" id="IPR001948">
    <property type="entry name" value="Peptidase_M18"/>
</dbReference>
<dbReference type="EMBL" id="JAFJZO010000036">
    <property type="protein sequence ID" value="KAG5490318.1"/>
    <property type="molecule type" value="Genomic_DNA"/>
</dbReference>
<evidence type="ECO:0000256" key="4">
    <source>
        <dbReference type="ARBA" id="ARBA00011965"/>
    </source>
</evidence>
<dbReference type="GO" id="GO:0005737">
    <property type="term" value="C:cytoplasm"/>
    <property type="evidence" value="ECO:0007669"/>
    <property type="project" value="UniProtKB-ARBA"/>
</dbReference>
<dbReference type="GO" id="GO:0004177">
    <property type="term" value="F:aminopeptidase activity"/>
    <property type="evidence" value="ECO:0007669"/>
    <property type="project" value="UniProtKB-KW"/>
</dbReference>
<dbReference type="PANTHER" id="PTHR28570:SF3">
    <property type="entry name" value="ASPARTYL AMINOPEPTIDASE"/>
    <property type="match status" value="1"/>
</dbReference>
<keyword evidence="8 11" id="KW-0378">Hydrolase</keyword>
<keyword evidence="13" id="KW-1185">Reference proteome</keyword>
<evidence type="ECO:0000313" key="13">
    <source>
        <dbReference type="Proteomes" id="UP000674318"/>
    </source>
</evidence>
<dbReference type="GO" id="GO:0008237">
    <property type="term" value="F:metallopeptidase activity"/>
    <property type="evidence" value="ECO:0007669"/>
    <property type="project" value="UniProtKB-KW"/>
</dbReference>
<dbReference type="InterPro" id="IPR023358">
    <property type="entry name" value="Peptidase_M18_dom2"/>
</dbReference>
<dbReference type="GO" id="GO:0008270">
    <property type="term" value="F:zinc ion binding"/>
    <property type="evidence" value="ECO:0007669"/>
    <property type="project" value="InterPro"/>
</dbReference>
<sequence length="453" mass="49545">MSTIMSDHVVKMAKEFTNFLNRAITPFHAVQTVAAMLRDAGFTQLDEGKDWPEIAPGGKYYLTRNGSSIVAFSVGGKFDPASGLKVVGAHTDSPNFLLKPRTRSSAHDYQRVAVQCYGGGLWHSWFDRDLTVAGRVIVSRERLEQKNIRIDKPIMRIPNLAIHLTSATDREAFSPNKESHLIPIISTQLAAQIAECVDKDDSKSNHCISLIKAIASAAECNPDEIVDFDLSVIDTQPAVIGGIHDEFIFSARLDNLISCYCAVRAILDADSLENDTMVRMVCLFDHEECGSNSPQGAAGTLVPDVIEHLVKSKTLRATLVANSFLLSVDGAHGCHPNYADKHENVHRPAIHGGPVIKYNANVRYATNGLTAAVVKHLAKKADVPVQEFVVRNDSPCGSTIGPILSSLSGIKTADVGNPMLSMHSVREMCGTLDVYYMTKLIESFFVNYENLHE</sequence>
<dbReference type="PRINTS" id="PR00932">
    <property type="entry name" value="AMINO1PTASE"/>
</dbReference>
<comment type="catalytic activity">
    <reaction evidence="1">
        <text>Release of an N-terminal aspartate or glutamate from a peptide, with a preference for aspartate.</text>
        <dbReference type="EC" id="3.4.11.21"/>
    </reaction>
</comment>
<proteinExistence type="inferred from homology"/>
<keyword evidence="10 11" id="KW-0482">Metalloprotease</keyword>
<gene>
    <name evidence="12" type="ORF">JKF63_00438</name>
</gene>
<dbReference type="EC" id="3.4.11.21" evidence="4"/>
<evidence type="ECO:0000256" key="8">
    <source>
        <dbReference type="ARBA" id="ARBA00022801"/>
    </source>
</evidence>
<keyword evidence="9 11" id="KW-0862">Zinc</keyword>
<dbReference type="Gene3D" id="3.40.630.10">
    <property type="entry name" value="Zn peptidases"/>
    <property type="match status" value="1"/>
</dbReference>
<name>A0A836I9K0_9TRYP</name>
<evidence type="ECO:0000256" key="3">
    <source>
        <dbReference type="ARBA" id="ARBA00008290"/>
    </source>
</evidence>
<dbReference type="SUPFAM" id="SSF53187">
    <property type="entry name" value="Zn-dependent exopeptidases"/>
    <property type="match status" value="1"/>
</dbReference>
<dbReference type="NCBIfam" id="NF002759">
    <property type="entry name" value="PRK02813.1"/>
    <property type="match status" value="1"/>
</dbReference>
<reference evidence="12 13" key="1">
    <citation type="submission" date="2021-02" db="EMBL/GenBank/DDBJ databases">
        <title>Porcisia hertigi Genome sequencing and assembly.</title>
        <authorList>
            <person name="Almutairi H."/>
            <person name="Gatherer D."/>
        </authorList>
    </citation>
    <scope>NUCLEOTIDE SEQUENCE [LARGE SCALE GENOMIC DNA]</scope>
    <source>
        <strain evidence="12 13">C119</strain>
    </source>
</reference>